<dbReference type="AlphaFoldDB" id="A0A6C2YT52"/>
<dbReference type="RefSeq" id="WP_162659192.1">
    <property type="nucleotide sequence ID" value="NZ_LR593887.1"/>
</dbReference>
<protein>
    <submittedName>
        <fullName evidence="2">Uncharacterized protein</fullName>
    </submittedName>
</protein>
<evidence type="ECO:0000256" key="1">
    <source>
        <dbReference type="SAM" id="MobiDB-lite"/>
    </source>
</evidence>
<accession>A0A6C2YT52</accession>
<dbReference type="Gene3D" id="3.30.420.40">
    <property type="match status" value="2"/>
</dbReference>
<evidence type="ECO:0000313" key="3">
    <source>
        <dbReference type="Proteomes" id="UP000464378"/>
    </source>
</evidence>
<sequence>MAWPNFSRKPQSGPIRTGEPTGLDLTASSARAVAGRLPQLRPLLLDDSHDDLPLAINLERRVPEVGRSALALSRKMPHFCCQGFLGQLGDPTEWRAGKVRFDALGALQLVFEKLQPHLEVATQLAIALPVYLTNVQVEMLTTVATRAKLSINGTITWPLALLASAPTVQAESPLLSSRHARVEMTAERGMMPGRMLLVDVDDCAMSFVLLQVERDEATLLGHLHLPALSKRVWIDRMLNSLADRCIRVCRRDPREDANAEQLLVDQFDEKLDQVRQGNRVCLTVRSERWYQDLIYQPEEMDGTCPGLQTHAVDSVRDLLQSSSGRGAVHSIWMTHAAGRLPGLATALLHRLAPEAECRWMPAHAVARSTCLLLEAWRSGQLPRTHVDRTIRLIGS</sequence>
<dbReference type="EMBL" id="LR586016">
    <property type="protein sequence ID" value="VIP04062.1"/>
    <property type="molecule type" value="Genomic_DNA"/>
</dbReference>
<dbReference type="KEGG" id="tim:GMBLW1_51310"/>
<dbReference type="EMBL" id="LR593887">
    <property type="protein sequence ID" value="VTS05491.1"/>
    <property type="molecule type" value="Genomic_DNA"/>
</dbReference>
<dbReference type="InParanoid" id="A0A6C2YT52"/>
<dbReference type="Proteomes" id="UP000464378">
    <property type="component" value="Chromosome"/>
</dbReference>
<name>A0A6C2YT52_9BACT</name>
<organism evidence="2">
    <name type="scientific">Tuwongella immobilis</name>
    <dbReference type="NCBI Taxonomy" id="692036"/>
    <lineage>
        <taxon>Bacteria</taxon>
        <taxon>Pseudomonadati</taxon>
        <taxon>Planctomycetota</taxon>
        <taxon>Planctomycetia</taxon>
        <taxon>Gemmatales</taxon>
        <taxon>Gemmataceae</taxon>
        <taxon>Tuwongella</taxon>
    </lineage>
</organism>
<reference evidence="2" key="1">
    <citation type="submission" date="2019-04" db="EMBL/GenBank/DDBJ databases">
        <authorList>
            <consortium name="Science for Life Laboratories"/>
        </authorList>
    </citation>
    <scope>NUCLEOTIDE SEQUENCE</scope>
    <source>
        <strain evidence="2">MBLW1</strain>
    </source>
</reference>
<dbReference type="Gene3D" id="3.90.640.10">
    <property type="entry name" value="Actin, Chain A, domain 4"/>
    <property type="match status" value="1"/>
</dbReference>
<feature type="region of interest" description="Disordered" evidence="1">
    <location>
        <begin position="1"/>
        <end position="22"/>
    </location>
</feature>
<evidence type="ECO:0000313" key="2">
    <source>
        <dbReference type="EMBL" id="VIP04062.1"/>
    </source>
</evidence>
<keyword evidence="3" id="KW-1185">Reference proteome</keyword>
<proteinExistence type="predicted"/>
<gene>
    <name evidence="2" type="ORF">GMBLW1_51310</name>
</gene>